<dbReference type="Gene3D" id="3.40.50.12240">
    <property type="match status" value="1"/>
</dbReference>
<dbReference type="SUPFAM" id="SSF52029">
    <property type="entry name" value="GroEL apical domain-like"/>
    <property type="match status" value="1"/>
</dbReference>
<comment type="caution">
    <text evidence="4">The sequence shown here is derived from an EMBL/GenBank/DDBJ whole genome shotgun (WGS) entry which is preliminary data.</text>
</comment>
<gene>
    <name evidence="4" type="ORF">LVIROSA_LOCUS32211</name>
</gene>
<evidence type="ECO:0000256" key="1">
    <source>
        <dbReference type="ARBA" id="ARBA00022781"/>
    </source>
</evidence>
<name>A0AAU9P926_9ASTR</name>
<feature type="compositionally biased region" description="Basic and acidic residues" evidence="2">
    <location>
        <begin position="47"/>
        <end position="62"/>
    </location>
</feature>
<dbReference type="InterPro" id="IPR044509">
    <property type="entry name" value="RIC2/4"/>
</dbReference>
<evidence type="ECO:0000256" key="2">
    <source>
        <dbReference type="SAM" id="MobiDB-lite"/>
    </source>
</evidence>
<dbReference type="GO" id="GO:1902600">
    <property type="term" value="P:proton transmembrane transport"/>
    <property type="evidence" value="ECO:0007669"/>
    <property type="project" value="UniProtKB-KW"/>
</dbReference>
<sequence>MKNRMERLVVLPFTAGCVSSSSVSVSVQHGRRPKEDINSAHMVCRSREVPKNSKDTSSDHMMKGSSSSRFPTPSIPNIYIGFHRLTRTIKNLSQSLVFKEEMEELEMEMDIGLPTDVKHVTHIGFDGSMNPGANGCNHLDISDFLSLCPNSMAQYEQRAMFVPVDATHDSQNTSYLPSLSSIHNLHRTPPPSLPRLPSSVGAATASNHHFLLRSLQYRAPKFEALVFPIEASIRDDILLYLLFRFSTPFSTPLQYQSIVDAEWNIIYDKLDKCVKTGAKIVLSRLAIGDLATQYFCRQRYLMCWNRRNNKLLSVAQKSNGMEEATLEIGMEYRTVSGVAGPLVILDKVKGPKYQEIVNIRLGDGSTRRGQVLEVDGEKAVVQVFEGTSGIDNKFTTVQFNWGGFENSCFHGYLMALGNQLIFLLMTPTHTMYLDQGRKLTDFIQEGCKEEKTMSNHLKSFASDND</sequence>
<keyword evidence="1" id="KW-0375">Hydrogen ion transport</keyword>
<keyword evidence="1" id="KW-0813">Transport</keyword>
<dbReference type="PANTHER" id="PTHR46931">
    <property type="entry name" value="CRIB DOMAIN-CONTAINING PROTEIN RIC2"/>
    <property type="match status" value="1"/>
</dbReference>
<protein>
    <recommendedName>
        <fullName evidence="3">CRIB domain-containing protein</fullName>
    </recommendedName>
</protein>
<dbReference type="CDD" id="cd18118">
    <property type="entry name" value="ATP-synt_V_A-type_beta_N"/>
    <property type="match status" value="1"/>
</dbReference>
<dbReference type="GO" id="GO:0046034">
    <property type="term" value="P:ATP metabolic process"/>
    <property type="evidence" value="ECO:0007669"/>
    <property type="project" value="InterPro"/>
</dbReference>
<dbReference type="AlphaFoldDB" id="A0AAU9P926"/>
<keyword evidence="5" id="KW-1185">Reference proteome</keyword>
<evidence type="ECO:0000313" key="5">
    <source>
        <dbReference type="Proteomes" id="UP001157418"/>
    </source>
</evidence>
<evidence type="ECO:0000259" key="3">
    <source>
        <dbReference type="PROSITE" id="PS50108"/>
    </source>
</evidence>
<dbReference type="InterPro" id="IPR000095">
    <property type="entry name" value="CRIB_dom"/>
</dbReference>
<proteinExistence type="predicted"/>
<dbReference type="Gene3D" id="3.50.7.10">
    <property type="entry name" value="GroEL"/>
    <property type="match status" value="1"/>
</dbReference>
<dbReference type="PANTHER" id="PTHR46931:SF6">
    <property type="entry name" value="CRIB DOMAIN-CONTAINING PROTEIN RIC4"/>
    <property type="match status" value="1"/>
</dbReference>
<dbReference type="InterPro" id="IPR004100">
    <property type="entry name" value="ATPase_F1/V1/A1_a/bsu_N"/>
</dbReference>
<dbReference type="CDD" id="cd00132">
    <property type="entry name" value="CRIB"/>
    <property type="match status" value="1"/>
</dbReference>
<dbReference type="InterPro" id="IPR027409">
    <property type="entry name" value="GroEL-like_apical_dom_sf"/>
</dbReference>
<dbReference type="EMBL" id="CAKMRJ010005523">
    <property type="protein sequence ID" value="CAH1446523.1"/>
    <property type="molecule type" value="Genomic_DNA"/>
</dbReference>
<dbReference type="PROSITE" id="PS50108">
    <property type="entry name" value="CRIB"/>
    <property type="match status" value="1"/>
</dbReference>
<dbReference type="Proteomes" id="UP001157418">
    <property type="component" value="Unassembled WGS sequence"/>
</dbReference>
<organism evidence="4 5">
    <name type="scientific">Lactuca virosa</name>
    <dbReference type="NCBI Taxonomy" id="75947"/>
    <lineage>
        <taxon>Eukaryota</taxon>
        <taxon>Viridiplantae</taxon>
        <taxon>Streptophyta</taxon>
        <taxon>Embryophyta</taxon>
        <taxon>Tracheophyta</taxon>
        <taxon>Spermatophyta</taxon>
        <taxon>Magnoliopsida</taxon>
        <taxon>eudicotyledons</taxon>
        <taxon>Gunneridae</taxon>
        <taxon>Pentapetalae</taxon>
        <taxon>asterids</taxon>
        <taxon>campanulids</taxon>
        <taxon>Asterales</taxon>
        <taxon>Asteraceae</taxon>
        <taxon>Cichorioideae</taxon>
        <taxon>Cichorieae</taxon>
        <taxon>Lactucinae</taxon>
        <taxon>Lactuca</taxon>
    </lineage>
</organism>
<feature type="domain" description="CRIB" evidence="3">
    <location>
        <begin position="111"/>
        <end position="124"/>
    </location>
</feature>
<keyword evidence="1" id="KW-0406">Ion transport</keyword>
<accession>A0AAU9P926</accession>
<feature type="region of interest" description="Disordered" evidence="2">
    <location>
        <begin position="47"/>
        <end position="69"/>
    </location>
</feature>
<dbReference type="SMART" id="SM00285">
    <property type="entry name" value="PBD"/>
    <property type="match status" value="1"/>
</dbReference>
<dbReference type="Pfam" id="PF02874">
    <property type="entry name" value="ATP-synt_ab_N"/>
    <property type="match status" value="1"/>
</dbReference>
<reference evidence="4 5" key="1">
    <citation type="submission" date="2022-01" db="EMBL/GenBank/DDBJ databases">
        <authorList>
            <person name="Xiong W."/>
            <person name="Schranz E."/>
        </authorList>
    </citation>
    <scope>NUCLEOTIDE SEQUENCE [LARGE SCALE GENOMIC DNA]</scope>
</reference>
<evidence type="ECO:0000313" key="4">
    <source>
        <dbReference type="EMBL" id="CAH1446523.1"/>
    </source>
</evidence>